<evidence type="ECO:0000256" key="5">
    <source>
        <dbReference type="HAMAP-Rule" id="MF_01600"/>
    </source>
</evidence>
<dbReference type="EMBL" id="CP001034">
    <property type="protein sequence ID" value="ACB84551.1"/>
    <property type="molecule type" value="Genomic_DNA"/>
</dbReference>
<evidence type="ECO:0000313" key="8">
    <source>
        <dbReference type="Proteomes" id="UP000001683"/>
    </source>
</evidence>
<dbReference type="GO" id="GO:0005576">
    <property type="term" value="C:extracellular region"/>
    <property type="evidence" value="ECO:0007669"/>
    <property type="project" value="TreeGrafter"/>
</dbReference>
<evidence type="ECO:0000256" key="4">
    <source>
        <dbReference type="ARBA" id="ARBA00023136"/>
    </source>
</evidence>
<organism evidence="7 8">
    <name type="scientific">Natranaerobius thermophilus (strain ATCC BAA-1301 / DSM 18059 / JW/NM-WN-LF)</name>
    <dbReference type="NCBI Taxonomy" id="457570"/>
    <lineage>
        <taxon>Bacteria</taxon>
        <taxon>Bacillati</taxon>
        <taxon>Bacillota</taxon>
        <taxon>Clostridia</taxon>
        <taxon>Natranaerobiales</taxon>
        <taxon>Natranaerobiaceae</taxon>
        <taxon>Natranaerobius</taxon>
    </lineage>
</organism>
<keyword evidence="2 5" id="KW-0812">Transmembrane</keyword>
<dbReference type="GO" id="GO:0005886">
    <property type="term" value="C:plasma membrane"/>
    <property type="evidence" value="ECO:0007669"/>
    <property type="project" value="UniProtKB-SubCell"/>
</dbReference>
<evidence type="ECO:0000313" key="7">
    <source>
        <dbReference type="EMBL" id="ACB84551.1"/>
    </source>
</evidence>
<keyword evidence="1 5" id="KW-1003">Cell membrane</keyword>
<dbReference type="KEGG" id="nth:Nther_0967"/>
<dbReference type="PANTHER" id="PTHR39344">
    <property type="entry name" value="UPF0182 PROTEIN SLL1060"/>
    <property type="match status" value="1"/>
</dbReference>
<feature type="transmembrane region" description="Helical" evidence="5">
    <location>
        <begin position="249"/>
        <end position="268"/>
    </location>
</feature>
<dbReference type="AlphaFoldDB" id="B2A0J0"/>
<dbReference type="RefSeq" id="WP_012447429.1">
    <property type="nucleotide sequence ID" value="NC_010718.1"/>
</dbReference>
<evidence type="ECO:0000256" key="1">
    <source>
        <dbReference type="ARBA" id="ARBA00022475"/>
    </source>
</evidence>
<feature type="transmembrane region" description="Helical" evidence="5">
    <location>
        <begin position="275"/>
        <end position="297"/>
    </location>
</feature>
<comment type="caution">
    <text evidence="5">Lacks conserved residue(s) required for the propagation of feature annotation.</text>
</comment>
<reference evidence="7 8" key="2">
    <citation type="journal article" date="2011" name="J. Bacteriol.">
        <title>Complete genome sequence of the anaerobic, halophilic alkalithermophile Natranaerobius thermophilus JW/NM-WN-LF.</title>
        <authorList>
            <person name="Zhao B."/>
            <person name="Mesbah N.M."/>
            <person name="Dalin E."/>
            <person name="Goodwin L."/>
            <person name="Nolan M."/>
            <person name="Pitluck S."/>
            <person name="Chertkov O."/>
            <person name="Brettin T.S."/>
            <person name="Han J."/>
            <person name="Larimer F.W."/>
            <person name="Land M.L."/>
            <person name="Hauser L."/>
            <person name="Kyrpides N."/>
            <person name="Wiegel J."/>
        </authorList>
    </citation>
    <scope>NUCLEOTIDE SEQUENCE [LARGE SCALE GENOMIC DNA]</scope>
    <source>
        <strain evidence="8">ATCC BAA-1301 / DSM 18059 / JW/NM-WN-LF</strain>
    </source>
</reference>
<feature type="transmembrane region" description="Helical" evidence="5">
    <location>
        <begin position="107"/>
        <end position="125"/>
    </location>
</feature>
<dbReference type="HOGENOM" id="CLU_007733_0_0_9"/>
<feature type="compositionally biased region" description="Acidic residues" evidence="6">
    <location>
        <begin position="364"/>
        <end position="379"/>
    </location>
</feature>
<dbReference type="InParanoid" id="B2A0J0"/>
<protein>
    <recommendedName>
        <fullName evidence="5">UPF0182 protein Nther_0967</fullName>
    </recommendedName>
</protein>
<feature type="transmembrane region" description="Helical" evidence="5">
    <location>
        <begin position="207"/>
        <end position="229"/>
    </location>
</feature>
<gene>
    <name evidence="7" type="ordered locus">Nther_0967</name>
</gene>
<dbReference type="Proteomes" id="UP000001683">
    <property type="component" value="Chromosome"/>
</dbReference>
<feature type="transmembrane region" description="Helical" evidence="5">
    <location>
        <begin position="161"/>
        <end position="186"/>
    </location>
</feature>
<comment type="similarity">
    <text evidence="5">Belongs to the UPF0182 family.</text>
</comment>
<evidence type="ECO:0000256" key="6">
    <source>
        <dbReference type="SAM" id="MobiDB-lite"/>
    </source>
</evidence>
<evidence type="ECO:0000256" key="3">
    <source>
        <dbReference type="ARBA" id="ARBA00022989"/>
    </source>
</evidence>
<dbReference type="InterPro" id="IPR005372">
    <property type="entry name" value="UPF0182"/>
</dbReference>
<dbReference type="Pfam" id="PF03699">
    <property type="entry name" value="UPF0182"/>
    <property type="match status" value="2"/>
</dbReference>
<proteinExistence type="inferred from homology"/>
<feature type="transmembrane region" description="Helical" evidence="5">
    <location>
        <begin position="50"/>
        <end position="70"/>
    </location>
</feature>
<comment type="subcellular location">
    <subcellularLocation>
        <location evidence="5">Cell membrane</location>
        <topology evidence="5">Multi-pass membrane protein</topology>
    </subcellularLocation>
</comment>
<name>B2A0J0_NATTJ</name>
<keyword evidence="8" id="KW-1185">Reference proteome</keyword>
<dbReference type="eggNOG" id="COG1615">
    <property type="taxonomic scope" value="Bacteria"/>
</dbReference>
<dbReference type="OrthoDB" id="9763654at2"/>
<dbReference type="PANTHER" id="PTHR39344:SF1">
    <property type="entry name" value="UPF0182 PROTEIN SLL1060"/>
    <property type="match status" value="1"/>
</dbReference>
<reference evidence="7 8" key="1">
    <citation type="submission" date="2008-04" db="EMBL/GenBank/DDBJ databases">
        <title>Complete sequence of chromosome of Natranaerobius thermophilus JW/NM-WN-LF.</title>
        <authorList>
            <consortium name="US DOE Joint Genome Institute"/>
            <person name="Copeland A."/>
            <person name="Lucas S."/>
            <person name="Lapidus A."/>
            <person name="Glavina del Rio T."/>
            <person name="Dalin E."/>
            <person name="Tice H."/>
            <person name="Bruce D."/>
            <person name="Goodwin L."/>
            <person name="Pitluck S."/>
            <person name="Chertkov O."/>
            <person name="Brettin T."/>
            <person name="Detter J.C."/>
            <person name="Han C."/>
            <person name="Kuske C.R."/>
            <person name="Schmutz J."/>
            <person name="Larimer F."/>
            <person name="Land M."/>
            <person name="Hauser L."/>
            <person name="Kyrpides N."/>
            <person name="Lykidis A."/>
            <person name="Mesbah N.M."/>
            <person name="Wiegel J."/>
        </authorList>
    </citation>
    <scope>NUCLEOTIDE SEQUENCE [LARGE SCALE GENOMIC DNA]</scope>
    <source>
        <strain evidence="8">ATCC BAA-1301 / DSM 18059 / JW/NM-WN-LF</strain>
    </source>
</reference>
<dbReference type="HAMAP" id="MF_01600">
    <property type="entry name" value="UPF0182"/>
    <property type="match status" value="1"/>
</dbReference>
<keyword evidence="4 5" id="KW-0472">Membrane</keyword>
<keyword evidence="3 5" id="KW-1133">Transmembrane helix</keyword>
<feature type="region of interest" description="Disordered" evidence="6">
    <location>
        <begin position="364"/>
        <end position="393"/>
    </location>
</feature>
<evidence type="ECO:0000256" key="2">
    <source>
        <dbReference type="ARBA" id="ARBA00022692"/>
    </source>
</evidence>
<sequence length="959" mass="110845">MFWKKYRNYIILAIIALILLFSRRFAVIVTDIQWFQALDFFELFWKPIAIQYLFSIIAFILGAVFIYLNLGLLINNLITPEYETKFYETGLAEYADVITSMGKIGRLIISIIISFIWIGSFANIWENIVYVIGSQSTGIVDPIFNIDAVFYLFHLPFLQRLVSPILALLILTIIAVSIIYFSKGLLSWTIFRKYSPLQAPALKHLNYLLSGIFLILTFRFILSLFNLMFSPRGAVYGIGFTDLYISAPVYIILALLSIASLVLTLGNFKWKKYRLSLYCFGGIIAVSILGGIVATAVQSIVVAPNELTREGPFINNHLEMTQKAYGIDDITERTWEIEDNENGTENTIENNVNEDEANQIEEDLDQEEGVPQEEDDAPQEEGSPQEEGVAAPEIIPEVINNVRLLDYRPLRDVYREAQEYRRYYHFNDVDIARYTIDDQYHQVMLAAREMDVDRLPTGAQTAVNRHLKYTHGYGLAMSPVGDLTPDGLPRYFFQDMPVQDHLDMGLERPELYFGELTNDFVIVNSEETEFHYPGQEDVELIYEGESGINMHFMNRLLFALRKFNSFILFSGEFSSESQILFNRNIKERVERIAPFLRYDQDPYLAVADDRLYWIMDAYVETNQFPYSQPFEDSTNYIRNPVKVVIDAYSGTVDFYLIEDDEPFTQALDRAFPDLFSNLDELSKELRAQFRYPEDLFSAQAHILQNYHMENPVIFYNREDAWDIPTENYQNETITMEPYYATLNLGEEERPEFVLMIPYTPVERNNMISWLGARNDGENYGELVLFRFPSGEHIYGPQQIEFRIDQDPQISQQISLWDTRGSRVIRGNLLVIPLENGILYIEPLYLQAEASSFPEMRRVLSFWQGDLVMADTLDEALAMHGVDPEELDLEDPDDIEDIEEIEDLPDTDIAGLDQLSQEALDLYRQADEALRQGNWTEYGATIEELEGVLEEIQLRVDENF</sequence>
<accession>B2A0J0</accession>